<dbReference type="Gene3D" id="3.90.1150.10">
    <property type="entry name" value="Aspartate Aminotransferase, domain 1"/>
    <property type="match status" value="1"/>
</dbReference>
<name>A0A6V7R281_9STAP</name>
<accession>A0A6V7R281</accession>
<dbReference type="RefSeq" id="WP_185124807.1">
    <property type="nucleotide sequence ID" value="NZ_CAJEWD010000003.1"/>
</dbReference>
<evidence type="ECO:0000313" key="11">
    <source>
        <dbReference type="Proteomes" id="UP000589351"/>
    </source>
</evidence>
<dbReference type="InterPro" id="IPR015422">
    <property type="entry name" value="PyrdxlP-dep_Trfase_small"/>
</dbReference>
<dbReference type="Gene3D" id="3.40.640.10">
    <property type="entry name" value="Type I PLP-dependent aspartate aminotransferase-like (Major domain)"/>
    <property type="match status" value="1"/>
</dbReference>
<evidence type="ECO:0000256" key="6">
    <source>
        <dbReference type="ARBA" id="ARBA00048780"/>
    </source>
</evidence>
<dbReference type="EMBL" id="CAJEWD010000003">
    <property type="protein sequence ID" value="CAD2071437.1"/>
    <property type="molecule type" value="Genomic_DNA"/>
</dbReference>
<reference evidence="10 11" key="1">
    <citation type="submission" date="2020-07" db="EMBL/GenBank/DDBJ databases">
        <authorList>
            <person name="Criscuolo A."/>
        </authorList>
    </citation>
    <scope>NUCLEOTIDE SEQUENCE [LARGE SCALE GENOMIC DNA]</scope>
    <source>
        <strain evidence="10">CIP111649</strain>
    </source>
</reference>
<feature type="modified residue" description="N6-(pyridoxal phosphate)lysine" evidence="8">
    <location>
        <position position="199"/>
    </location>
</feature>
<dbReference type="PANTHER" id="PTHR11808:SF15">
    <property type="entry name" value="CYSTATHIONINE GAMMA-LYASE"/>
    <property type="match status" value="1"/>
</dbReference>
<keyword evidence="3 8" id="KW-0663">Pyridoxal phosphate</keyword>
<dbReference type="AlphaFoldDB" id="A0A6V7R281"/>
<dbReference type="GO" id="GO:0004123">
    <property type="term" value="F:cystathionine gamma-lyase activity"/>
    <property type="evidence" value="ECO:0007669"/>
    <property type="project" value="TreeGrafter"/>
</dbReference>
<evidence type="ECO:0000256" key="4">
    <source>
        <dbReference type="ARBA" id="ARBA00047175"/>
    </source>
</evidence>
<evidence type="ECO:0000256" key="1">
    <source>
        <dbReference type="ARBA" id="ARBA00001933"/>
    </source>
</evidence>
<comment type="catalytic activity">
    <reaction evidence="6">
        <text>L-homocysteine + H2O = 2-oxobutanoate + hydrogen sulfide + NH4(+) + H(+)</text>
        <dbReference type="Rhea" id="RHEA:14501"/>
        <dbReference type="ChEBI" id="CHEBI:15377"/>
        <dbReference type="ChEBI" id="CHEBI:15378"/>
        <dbReference type="ChEBI" id="CHEBI:16763"/>
        <dbReference type="ChEBI" id="CHEBI:28938"/>
        <dbReference type="ChEBI" id="CHEBI:29919"/>
        <dbReference type="ChEBI" id="CHEBI:58199"/>
        <dbReference type="EC" id="4.4.1.2"/>
    </reaction>
    <physiologicalReaction direction="left-to-right" evidence="6">
        <dbReference type="Rhea" id="RHEA:14502"/>
    </physiologicalReaction>
</comment>
<evidence type="ECO:0000256" key="7">
    <source>
        <dbReference type="ARBA" id="ARBA00052699"/>
    </source>
</evidence>
<evidence type="ECO:0000256" key="2">
    <source>
        <dbReference type="ARBA" id="ARBA00009077"/>
    </source>
</evidence>
<dbReference type="SUPFAM" id="SSF53383">
    <property type="entry name" value="PLP-dependent transferases"/>
    <property type="match status" value="1"/>
</dbReference>
<dbReference type="GO" id="GO:0019346">
    <property type="term" value="P:transsulfuration"/>
    <property type="evidence" value="ECO:0007669"/>
    <property type="project" value="InterPro"/>
</dbReference>
<evidence type="ECO:0000256" key="3">
    <source>
        <dbReference type="ARBA" id="ARBA00022898"/>
    </source>
</evidence>
<dbReference type="InterPro" id="IPR000277">
    <property type="entry name" value="Cys/Met-Metab_PyrdxlP-dep_enz"/>
</dbReference>
<dbReference type="GO" id="GO:0030170">
    <property type="term" value="F:pyridoxal phosphate binding"/>
    <property type="evidence" value="ECO:0007669"/>
    <property type="project" value="InterPro"/>
</dbReference>
<dbReference type="GO" id="GO:0047982">
    <property type="term" value="F:homocysteine desulfhydrase activity"/>
    <property type="evidence" value="ECO:0007669"/>
    <property type="project" value="UniProtKB-EC"/>
</dbReference>
<comment type="cofactor">
    <cofactor evidence="1 9">
        <name>pyridoxal 5'-phosphate</name>
        <dbReference type="ChEBI" id="CHEBI:597326"/>
    </cofactor>
</comment>
<evidence type="ECO:0000313" key="10">
    <source>
        <dbReference type="EMBL" id="CAD2071437.1"/>
    </source>
</evidence>
<dbReference type="PIRSF" id="PIRSF001434">
    <property type="entry name" value="CGS"/>
    <property type="match status" value="1"/>
</dbReference>
<dbReference type="InterPro" id="IPR015421">
    <property type="entry name" value="PyrdxlP-dep_Trfase_major"/>
</dbReference>
<dbReference type="InterPro" id="IPR015424">
    <property type="entry name" value="PyrdxlP-dep_Trfase"/>
</dbReference>
<evidence type="ECO:0000256" key="9">
    <source>
        <dbReference type="RuleBase" id="RU362118"/>
    </source>
</evidence>
<keyword evidence="11" id="KW-1185">Reference proteome</keyword>
<proteinExistence type="inferred from homology"/>
<comment type="catalytic activity">
    <reaction evidence="7">
        <text>L-methionine + H2O = methanethiol + 2-oxobutanoate + NH4(+)</text>
        <dbReference type="Rhea" id="RHEA:23800"/>
        <dbReference type="ChEBI" id="CHEBI:15377"/>
        <dbReference type="ChEBI" id="CHEBI:16007"/>
        <dbReference type="ChEBI" id="CHEBI:16763"/>
        <dbReference type="ChEBI" id="CHEBI:28938"/>
        <dbReference type="ChEBI" id="CHEBI:57844"/>
        <dbReference type="EC" id="4.4.1.11"/>
    </reaction>
    <physiologicalReaction direction="left-to-right" evidence="7">
        <dbReference type="Rhea" id="RHEA:23801"/>
    </physiologicalReaction>
</comment>
<evidence type="ECO:0000256" key="5">
    <source>
        <dbReference type="ARBA" id="ARBA00047199"/>
    </source>
</evidence>
<dbReference type="PANTHER" id="PTHR11808">
    <property type="entry name" value="TRANS-SULFURATION ENZYME FAMILY MEMBER"/>
    <property type="match status" value="1"/>
</dbReference>
<dbReference type="GO" id="GO:0018826">
    <property type="term" value="F:methionine gamma-lyase activity"/>
    <property type="evidence" value="ECO:0007669"/>
    <property type="project" value="UniProtKB-EC"/>
</dbReference>
<gene>
    <name evidence="10" type="primary">metB</name>
    <name evidence="10" type="ORF">JEODO184_00241</name>
</gene>
<dbReference type="EC" id="4.4.1.2" evidence="4"/>
<organism evidence="10 11">
    <name type="scientific">Jeotgalicoccus meleagridis</name>
    <dbReference type="NCBI Taxonomy" id="2759181"/>
    <lineage>
        <taxon>Bacteria</taxon>
        <taxon>Bacillati</taxon>
        <taxon>Bacillota</taxon>
        <taxon>Bacilli</taxon>
        <taxon>Bacillales</taxon>
        <taxon>Staphylococcaceae</taxon>
        <taxon>Jeotgalicoccus</taxon>
    </lineage>
</organism>
<dbReference type="FunFam" id="3.40.640.10:FF:000046">
    <property type="entry name" value="Cystathionine gamma-lyase"/>
    <property type="match status" value="1"/>
</dbReference>
<dbReference type="Proteomes" id="UP000589351">
    <property type="component" value="Unassembled WGS sequence"/>
</dbReference>
<comment type="caution">
    <text evidence="10">The sequence shown here is derived from an EMBL/GenBank/DDBJ whole genome shotgun (WGS) entry which is preliminary data.</text>
</comment>
<comment type="similarity">
    <text evidence="2 9">Belongs to the trans-sulfuration enzymes family.</text>
</comment>
<sequence>MQFESKAIHIGRQVDPNTGAVTTPIHLSSTYERQGDGLYINDTMYSRSKNPNRRSLEECLTSLENGFDTIAFSSGMAAITAVIESLPTDKPQRIILPVEMYFGVKLLLDKTDIGRRFEFEMVDMTDLKAVEKIINEKPTGMVWIESPSNPQINITDIKAVVALAEKVGAVTVVDNTTASPLYQQPLSLGADFSLHSVTKYIGGHSDVLLGAVIAKENSEMLESMRLHQANKGGVPSPFECWLALRGIETLAIRMRAHSENAMAVAKFLEAHEKVSAVHYPGLETHPSYEIAKNQMSGYGGLLSFEVVGGEKEALKVANSVKMIVQATSLGSTHSYIEHRASVEKELTISPESLLRLSVGLENAIDIKADLAQALDNI</sequence>
<protein>
    <recommendedName>
        <fullName evidence="4">homocysteine desulfhydrase</fullName>
        <ecNumber evidence="4">4.4.1.2</ecNumber>
    </recommendedName>
    <alternativeName>
        <fullName evidence="5">Homocysteine desulfhydrase</fullName>
    </alternativeName>
</protein>
<dbReference type="Pfam" id="PF01053">
    <property type="entry name" value="Cys_Met_Meta_PP"/>
    <property type="match status" value="1"/>
</dbReference>
<dbReference type="CDD" id="cd00614">
    <property type="entry name" value="CGS_like"/>
    <property type="match status" value="1"/>
</dbReference>
<dbReference type="GO" id="GO:0019343">
    <property type="term" value="P:cysteine biosynthetic process via cystathionine"/>
    <property type="evidence" value="ECO:0007669"/>
    <property type="project" value="TreeGrafter"/>
</dbReference>
<evidence type="ECO:0000256" key="8">
    <source>
        <dbReference type="PIRSR" id="PIRSR001434-2"/>
    </source>
</evidence>
<dbReference type="GO" id="GO:0005737">
    <property type="term" value="C:cytoplasm"/>
    <property type="evidence" value="ECO:0007669"/>
    <property type="project" value="TreeGrafter"/>
</dbReference>